<protein>
    <submittedName>
        <fullName evidence="2">Uncharacterized protein</fullName>
    </submittedName>
</protein>
<feature type="compositionally biased region" description="Polar residues" evidence="1">
    <location>
        <begin position="683"/>
        <end position="692"/>
    </location>
</feature>
<feature type="compositionally biased region" description="Low complexity" evidence="1">
    <location>
        <begin position="657"/>
        <end position="669"/>
    </location>
</feature>
<feature type="region of interest" description="Disordered" evidence="1">
    <location>
        <begin position="1"/>
        <end position="146"/>
    </location>
</feature>
<feature type="region of interest" description="Disordered" evidence="1">
    <location>
        <begin position="954"/>
        <end position="980"/>
    </location>
</feature>
<proteinExistence type="predicted"/>
<accession>A0ABR4MCH7</accession>
<feature type="compositionally biased region" description="Basic and acidic residues" evidence="1">
    <location>
        <begin position="821"/>
        <end position="832"/>
    </location>
</feature>
<feature type="compositionally biased region" description="Polar residues" evidence="1">
    <location>
        <begin position="776"/>
        <end position="789"/>
    </location>
</feature>
<feature type="compositionally biased region" description="Polar residues" evidence="1">
    <location>
        <begin position="954"/>
        <end position="965"/>
    </location>
</feature>
<name>A0ABR4MCH7_9PEZI</name>
<gene>
    <name evidence="2" type="ORF">HOO65_070436</name>
</gene>
<feature type="region of interest" description="Disordered" evidence="1">
    <location>
        <begin position="177"/>
        <end position="243"/>
    </location>
</feature>
<feature type="compositionally biased region" description="Polar residues" evidence="1">
    <location>
        <begin position="20"/>
        <end position="45"/>
    </location>
</feature>
<sequence>MTMHHDTHDPPRVAKVAVTRRTTIVSSDSPYRPTYSTTPNTSGSKGSCFPTVTATVTAGASASPTASATAPPHSHSLPSITATTPSRPPRPSSPPPVSMISQFGSPLPKHRARTRPSTSSAASSASVIAAIRPRSSSAKGKTTYAPLQADCPFPQRTIRPSSSAGLLLEKTANSAVNSCSTSNATNSSNTATSTSTSATANTNTTPASGLPRIPALPTGPTSKEEKRLGRIIPVAPGPVPPDERPDYGWNQPAGVIAHFNAKANTVAARGGDKSKSASWTQGFVEKGAKGSSAIASAESEKKRWSSSTLARLKKWSKPLTMTNSKSTMQVEAYLKQQRDYEAQRIADENQPPIKLPDTAVAGTTIAGHRYIAISIPLEADPFSPCLSQNQSNSQPAQLLPSSSSQQRQQLHHHHQHQQQQQQTPQKPCKPSPHRGPLSQHPLSLSPPPSRPRVSSLSAITTQSTAAAAAASTATVAATSAAQPAVSMQSHLPQPDTQVSTGRRNAIHTPSQSIGNESSVSRPATESGSDSGSNTYADSVTTATTSATSTPTISESGQRPGMVPRRSTSMLAQMKQQQAMSMSMAKDANKDITVTSTATSTTTTVQIPRRRNGTVSGGFARTTESIDQVILDGQSISLQSAYPRPVRPVPDIPPIAAQKAKLAQMQAARMAAERDEPERDVPSRNKTTGGSMHSASSSKTSLQLPSSRSRQHDNVAKATSNSAAPSAASSSANSRRENKTFSSTESTRAKASTEWRKNRQERVREKKMRDIERARSVRSQGSRNSVQSPLESAVAPSMSSVMVIVDLTPHQVPSISKSAPALEDKAHGKELSRSKRRFKKMRRSSGSSDSDSDNERPDSRGSVAETVMSTASAPLARHSHNRVSRRTVQAYDLHDMERRLRKLELSSGGNAVVKALEPALANLDRTLMTLYEGRVVEWMTEAAEKRRSRIVMETLENQSNPRTPDSSVYGERTFRLSRGPE</sequence>
<feature type="compositionally biased region" description="Basic and acidic residues" evidence="1">
    <location>
        <begin position="1"/>
        <end position="12"/>
    </location>
</feature>
<feature type="compositionally biased region" description="Polar residues" evidence="1">
    <location>
        <begin position="485"/>
        <end position="533"/>
    </location>
</feature>
<feature type="compositionally biased region" description="Low complexity" evidence="1">
    <location>
        <begin position="50"/>
        <end position="79"/>
    </location>
</feature>
<feature type="compositionally biased region" description="Low complexity" evidence="1">
    <location>
        <begin position="534"/>
        <end position="555"/>
    </location>
</feature>
<comment type="caution">
    <text evidence="2">The sequence shown here is derived from an EMBL/GenBank/DDBJ whole genome shotgun (WGS) entry which is preliminary data.</text>
</comment>
<keyword evidence="3" id="KW-1185">Reference proteome</keyword>
<feature type="region of interest" description="Disordered" evidence="1">
    <location>
        <begin position="483"/>
        <end position="617"/>
    </location>
</feature>
<dbReference type="GeneID" id="98120541"/>
<dbReference type="Proteomes" id="UP001610728">
    <property type="component" value="Unassembled WGS sequence"/>
</dbReference>
<evidence type="ECO:0000256" key="1">
    <source>
        <dbReference type="SAM" id="MobiDB-lite"/>
    </source>
</evidence>
<feature type="region of interest" description="Disordered" evidence="1">
    <location>
        <begin position="815"/>
        <end position="864"/>
    </location>
</feature>
<feature type="compositionally biased region" description="Low complexity" evidence="1">
    <location>
        <begin position="693"/>
        <end position="707"/>
    </location>
</feature>
<feature type="compositionally biased region" description="Low complexity" evidence="1">
    <location>
        <begin position="571"/>
        <end position="585"/>
    </location>
</feature>
<dbReference type="RefSeq" id="XP_070857154.1">
    <property type="nucleotide sequence ID" value="XM_071001330.1"/>
</dbReference>
<feature type="compositionally biased region" description="Low complexity" evidence="1">
    <location>
        <begin position="390"/>
        <end position="408"/>
    </location>
</feature>
<evidence type="ECO:0000313" key="3">
    <source>
        <dbReference type="Proteomes" id="UP001610728"/>
    </source>
</evidence>
<feature type="compositionally biased region" description="Low complexity" evidence="1">
    <location>
        <begin position="592"/>
        <end position="604"/>
    </location>
</feature>
<dbReference type="EMBL" id="JABSNW010000007">
    <property type="protein sequence ID" value="KAL2885974.1"/>
    <property type="molecule type" value="Genomic_DNA"/>
</dbReference>
<feature type="compositionally biased region" description="Low complexity" evidence="1">
    <location>
        <begin position="715"/>
        <end position="732"/>
    </location>
</feature>
<feature type="compositionally biased region" description="Pro residues" evidence="1">
    <location>
        <begin position="86"/>
        <end position="97"/>
    </location>
</feature>
<feature type="compositionally biased region" description="Basic and acidic residues" evidence="1">
    <location>
        <begin position="746"/>
        <end position="774"/>
    </location>
</feature>
<feature type="compositionally biased region" description="Low complexity" evidence="1">
    <location>
        <begin position="115"/>
        <end position="138"/>
    </location>
</feature>
<feature type="compositionally biased region" description="Basic and acidic residues" evidence="1">
    <location>
        <begin position="670"/>
        <end position="682"/>
    </location>
</feature>
<feature type="compositionally biased region" description="Basic and acidic residues" evidence="1">
    <location>
        <begin position="971"/>
        <end position="980"/>
    </location>
</feature>
<feature type="region of interest" description="Disordered" evidence="1">
    <location>
        <begin position="384"/>
        <end position="458"/>
    </location>
</feature>
<evidence type="ECO:0000313" key="2">
    <source>
        <dbReference type="EMBL" id="KAL2885974.1"/>
    </source>
</evidence>
<feature type="region of interest" description="Disordered" evidence="1">
    <location>
        <begin position="657"/>
        <end position="794"/>
    </location>
</feature>
<feature type="compositionally biased region" description="Basic residues" evidence="1">
    <location>
        <begin position="833"/>
        <end position="842"/>
    </location>
</feature>
<organism evidence="2 3">
    <name type="scientific">Ceratocystis lukuohia</name>
    <dbReference type="NCBI Taxonomy" id="2019550"/>
    <lineage>
        <taxon>Eukaryota</taxon>
        <taxon>Fungi</taxon>
        <taxon>Dikarya</taxon>
        <taxon>Ascomycota</taxon>
        <taxon>Pezizomycotina</taxon>
        <taxon>Sordariomycetes</taxon>
        <taxon>Hypocreomycetidae</taxon>
        <taxon>Microascales</taxon>
        <taxon>Ceratocystidaceae</taxon>
        <taxon>Ceratocystis</taxon>
    </lineage>
</organism>
<reference evidence="2 3" key="1">
    <citation type="submission" date="2020-05" db="EMBL/GenBank/DDBJ databases">
        <title>Ceratocystis lukuohia genome.</title>
        <authorList>
            <person name="Harrington T.C."/>
            <person name="Kim K."/>
            <person name="Mayers C.G."/>
        </authorList>
    </citation>
    <scope>NUCLEOTIDE SEQUENCE [LARGE SCALE GENOMIC DNA]</scope>
    <source>
        <strain evidence="2 3">C4212</strain>
    </source>
</reference>
<feature type="compositionally biased region" description="Low complexity" evidence="1">
    <location>
        <begin position="177"/>
        <end position="208"/>
    </location>
</feature>